<sequence>MNFSPGTIAQDLKAIEQFESEFPLGLGLESQPVGVLRRHDYLAKIVAADLEQAGQWRCYFLAADRVPVALLQPLTLKEALLLYRADLYHDDPEDRNVITVALLRGGQVAGTTLVCPEFLGYALTRFASKNVLPYSAIVEEIGSEDEFLDEYLKELMNSASREEPRQFRILDLSRRCPE</sequence>
<dbReference type="AlphaFoldDB" id="A0A6I5ZPH4"/>
<keyword evidence="2" id="KW-1185">Reference proteome</keyword>
<accession>A0A6I5ZPH4</accession>
<dbReference type="EMBL" id="CP046244">
    <property type="protein sequence ID" value="QGP91676.1"/>
    <property type="molecule type" value="Genomic_DNA"/>
</dbReference>
<proteinExistence type="predicted"/>
<reference evidence="1 2" key="1">
    <citation type="submission" date="2019-11" db="EMBL/GenBank/DDBJ databases">
        <title>Genome sequence of Moorella glycerini DSM11254.</title>
        <authorList>
            <person name="Poehlein A."/>
            <person name="Boeer T."/>
            <person name="Daniel R."/>
        </authorList>
    </citation>
    <scope>NUCLEOTIDE SEQUENCE [LARGE SCALE GENOMIC DNA]</scope>
    <source>
        <strain evidence="1 2">DSM 11254</strain>
    </source>
</reference>
<protein>
    <submittedName>
        <fullName evidence="1">Uncharacterized protein</fullName>
    </submittedName>
</protein>
<organism evidence="1 2">
    <name type="scientific">Neomoorella glycerini</name>
    <dbReference type="NCBI Taxonomy" id="55779"/>
    <lineage>
        <taxon>Bacteria</taxon>
        <taxon>Bacillati</taxon>
        <taxon>Bacillota</taxon>
        <taxon>Clostridia</taxon>
        <taxon>Neomoorellales</taxon>
        <taxon>Neomoorellaceae</taxon>
        <taxon>Neomoorella</taxon>
    </lineage>
</organism>
<evidence type="ECO:0000313" key="1">
    <source>
        <dbReference type="EMBL" id="QGP91676.1"/>
    </source>
</evidence>
<name>A0A6I5ZPH4_9FIRM</name>
<dbReference type="Proteomes" id="UP000425916">
    <property type="component" value="Chromosome"/>
</dbReference>
<dbReference type="RefSeq" id="WP_156272304.1">
    <property type="nucleotide sequence ID" value="NZ_CP046244.1"/>
</dbReference>
<evidence type="ECO:0000313" key="2">
    <source>
        <dbReference type="Proteomes" id="UP000425916"/>
    </source>
</evidence>
<gene>
    <name evidence="1" type="ORF">MGLY_10180</name>
</gene>